<evidence type="ECO:0000256" key="1">
    <source>
        <dbReference type="SAM" id="SignalP"/>
    </source>
</evidence>
<dbReference type="Proteomes" id="UP001161390">
    <property type="component" value="Unassembled WGS sequence"/>
</dbReference>
<keyword evidence="3" id="KW-1185">Reference proteome</keyword>
<keyword evidence="1" id="KW-0732">Signal</keyword>
<comment type="caution">
    <text evidence="2">The sequence shown here is derived from an EMBL/GenBank/DDBJ whole genome shotgun (WGS) entry which is preliminary data.</text>
</comment>
<reference evidence="2" key="2">
    <citation type="submission" date="2023-01" db="EMBL/GenBank/DDBJ databases">
        <title>Draft genome sequence of Algimonas porphyrae strain NBRC 108216.</title>
        <authorList>
            <person name="Sun Q."/>
            <person name="Mori K."/>
        </authorList>
    </citation>
    <scope>NUCLEOTIDE SEQUENCE</scope>
    <source>
        <strain evidence="2">NBRC 108216</strain>
    </source>
</reference>
<reference evidence="2" key="1">
    <citation type="journal article" date="2014" name="Int. J. Syst. Evol. Microbiol.">
        <title>Complete genome of a new Firmicutes species belonging to the dominant human colonic microbiota ('Ruminococcus bicirculans') reveals two chromosomes and a selective capacity to utilize plant glucans.</title>
        <authorList>
            <consortium name="NISC Comparative Sequencing Program"/>
            <person name="Wegmann U."/>
            <person name="Louis P."/>
            <person name="Goesmann A."/>
            <person name="Henrissat B."/>
            <person name="Duncan S.H."/>
            <person name="Flint H.J."/>
        </authorList>
    </citation>
    <scope>NUCLEOTIDE SEQUENCE</scope>
    <source>
        <strain evidence="2">NBRC 108216</strain>
    </source>
</reference>
<dbReference type="RefSeq" id="WP_284374277.1">
    <property type="nucleotide sequence ID" value="NZ_BSNJ01000009.1"/>
</dbReference>
<protein>
    <submittedName>
        <fullName evidence="2">Uncharacterized protein</fullName>
    </submittedName>
</protein>
<gene>
    <name evidence="2" type="ORF">GCM10007854_30140</name>
</gene>
<proteinExistence type="predicted"/>
<dbReference type="EMBL" id="BSNJ01000009">
    <property type="protein sequence ID" value="GLQ22059.1"/>
    <property type="molecule type" value="Genomic_DNA"/>
</dbReference>
<name>A0ABQ5V522_9PROT</name>
<feature type="signal peptide" evidence="1">
    <location>
        <begin position="1"/>
        <end position="22"/>
    </location>
</feature>
<accession>A0ABQ5V522</accession>
<feature type="chain" id="PRO_5047479849" evidence="1">
    <location>
        <begin position="23"/>
        <end position="143"/>
    </location>
</feature>
<organism evidence="2 3">
    <name type="scientific">Algimonas porphyrae</name>
    <dbReference type="NCBI Taxonomy" id="1128113"/>
    <lineage>
        <taxon>Bacteria</taxon>
        <taxon>Pseudomonadati</taxon>
        <taxon>Pseudomonadota</taxon>
        <taxon>Alphaproteobacteria</taxon>
        <taxon>Maricaulales</taxon>
        <taxon>Robiginitomaculaceae</taxon>
        <taxon>Algimonas</taxon>
    </lineage>
</organism>
<evidence type="ECO:0000313" key="3">
    <source>
        <dbReference type="Proteomes" id="UP001161390"/>
    </source>
</evidence>
<sequence length="143" mass="15422">MRHSTFFAAFIMLSASHTAAFAQSGPATLPPMADSEPAPLLRILPVPAASFDDTVIQIGAVSEIATRAAMPNVRVFENFDDRSELTRADKAAIEAEIAFRFGKTPRITSPETGLQFAPDLTMVLKPLQSAGKLRNTDSALFDQ</sequence>
<evidence type="ECO:0000313" key="2">
    <source>
        <dbReference type="EMBL" id="GLQ22059.1"/>
    </source>
</evidence>